<dbReference type="GO" id="GO:0000978">
    <property type="term" value="F:RNA polymerase II cis-regulatory region sequence-specific DNA binding"/>
    <property type="evidence" value="ECO:0007669"/>
    <property type="project" value="TreeGrafter"/>
</dbReference>
<dbReference type="InterPro" id="IPR007219">
    <property type="entry name" value="XnlR_reg_dom"/>
</dbReference>
<keyword evidence="5" id="KW-0539">Nucleus</keyword>
<dbReference type="SMART" id="SM00066">
    <property type="entry name" value="GAL4"/>
    <property type="match status" value="1"/>
</dbReference>
<gene>
    <name evidence="8" type="ORF">THAR02_04459</name>
</gene>
<keyword evidence="1" id="KW-0479">Metal-binding</keyword>
<evidence type="ECO:0000256" key="6">
    <source>
        <dbReference type="SAM" id="MobiDB-lite"/>
    </source>
</evidence>
<dbReference type="InterPro" id="IPR036864">
    <property type="entry name" value="Zn2-C6_fun-type_DNA-bd_sf"/>
</dbReference>
<dbReference type="EMBL" id="JOKZ01000110">
    <property type="protein sequence ID" value="KKP03430.1"/>
    <property type="molecule type" value="Genomic_DNA"/>
</dbReference>
<comment type="caution">
    <text evidence="8">The sequence shown here is derived from an EMBL/GenBank/DDBJ whole genome shotgun (WGS) entry which is preliminary data.</text>
</comment>
<keyword evidence="3" id="KW-0238">DNA-binding</keyword>
<protein>
    <submittedName>
        <fullName evidence="8">Fungal specific transcription factor domain-containing protein</fullName>
    </submittedName>
</protein>
<dbReference type="PROSITE" id="PS50048">
    <property type="entry name" value="ZN2_CY6_FUNGAL_2"/>
    <property type="match status" value="1"/>
</dbReference>
<organism evidence="8 9">
    <name type="scientific">Trichoderma harzianum</name>
    <name type="common">Hypocrea lixii</name>
    <dbReference type="NCBI Taxonomy" id="5544"/>
    <lineage>
        <taxon>Eukaryota</taxon>
        <taxon>Fungi</taxon>
        <taxon>Dikarya</taxon>
        <taxon>Ascomycota</taxon>
        <taxon>Pezizomycotina</taxon>
        <taxon>Sordariomycetes</taxon>
        <taxon>Hypocreomycetidae</taxon>
        <taxon>Hypocreales</taxon>
        <taxon>Hypocreaceae</taxon>
        <taxon>Trichoderma</taxon>
    </lineage>
</organism>
<evidence type="ECO:0000256" key="5">
    <source>
        <dbReference type="ARBA" id="ARBA00023242"/>
    </source>
</evidence>
<dbReference type="Pfam" id="PF00172">
    <property type="entry name" value="Zn_clus"/>
    <property type="match status" value="1"/>
</dbReference>
<dbReference type="GO" id="GO:0008270">
    <property type="term" value="F:zinc ion binding"/>
    <property type="evidence" value="ECO:0007669"/>
    <property type="project" value="InterPro"/>
</dbReference>
<dbReference type="InterPro" id="IPR051127">
    <property type="entry name" value="Fungal_SecMet_Regulators"/>
</dbReference>
<dbReference type="OMA" id="WANHSHE"/>
<keyword evidence="2" id="KW-0805">Transcription regulation</keyword>
<evidence type="ECO:0000256" key="3">
    <source>
        <dbReference type="ARBA" id="ARBA00023125"/>
    </source>
</evidence>
<dbReference type="CDD" id="cd00067">
    <property type="entry name" value="GAL4"/>
    <property type="match status" value="1"/>
</dbReference>
<dbReference type="GO" id="GO:0006351">
    <property type="term" value="P:DNA-templated transcription"/>
    <property type="evidence" value="ECO:0007669"/>
    <property type="project" value="InterPro"/>
</dbReference>
<dbReference type="PANTHER" id="PTHR47424:SF3">
    <property type="entry name" value="REGULATORY PROTEIN GAL4"/>
    <property type="match status" value="1"/>
</dbReference>
<evidence type="ECO:0000259" key="7">
    <source>
        <dbReference type="PROSITE" id="PS50048"/>
    </source>
</evidence>
<dbReference type="CDD" id="cd12148">
    <property type="entry name" value="fungal_TF_MHR"/>
    <property type="match status" value="1"/>
</dbReference>
<feature type="region of interest" description="Disordered" evidence="6">
    <location>
        <begin position="86"/>
        <end position="107"/>
    </location>
</feature>
<accession>A0A0F9XFW9</accession>
<reference evidence="9" key="1">
    <citation type="journal article" date="2015" name="Genome Announc.">
        <title>Draft whole-genome sequence of the biocontrol agent Trichoderma harzianum T6776.</title>
        <authorList>
            <person name="Baroncelli R."/>
            <person name="Piaggeschi G."/>
            <person name="Fiorini L."/>
            <person name="Bertolini E."/>
            <person name="Zapparata A."/>
            <person name="Pe M.E."/>
            <person name="Sarrocco S."/>
            <person name="Vannacci G."/>
        </authorList>
    </citation>
    <scope>NUCLEOTIDE SEQUENCE [LARGE SCALE GENOMIC DNA]</scope>
    <source>
        <strain evidence="9">T6776</strain>
    </source>
</reference>
<sequence length="360" mass="39706">MNRRKRLKVNIACEICRRRKVKCDGGRPACGNCSKKPAFQGKCIYTPSPSERSAGSPSTRYAYAASESALGREPVQQQKSGVLRPPIVLPSAAPPEQSLTPPLPAAPTLAISGITQQSRSTHEHFGNGSSNAFTEQIKAAIDARSFGGAPRPQDPTATPMVDISLFPSLQDDTVVDGLADGMEYELPARKQADFLVYAYWSLVHPLFPVLSKPRFIHSYNALFSGTIVDMNERILVSTLNTIFALSVQLQESLDPNQRERLSGKYFQRAHALLHVPVWETASIDLIQCLLLMSQYLQCTNKPHQTWMVVGSAVRIAQGLGLHIPEIWANHSHEKGAALKRRVWLSCIIMDRNPWPESNGG</sequence>
<evidence type="ECO:0000256" key="1">
    <source>
        <dbReference type="ARBA" id="ARBA00022723"/>
    </source>
</evidence>
<keyword evidence="4" id="KW-0804">Transcription</keyword>
<dbReference type="Pfam" id="PF04082">
    <property type="entry name" value="Fungal_trans"/>
    <property type="match status" value="1"/>
</dbReference>
<name>A0A0F9XFW9_TRIHA</name>
<dbReference type="Proteomes" id="UP000034112">
    <property type="component" value="Unassembled WGS sequence"/>
</dbReference>
<evidence type="ECO:0000256" key="4">
    <source>
        <dbReference type="ARBA" id="ARBA00023163"/>
    </source>
</evidence>
<dbReference type="Gene3D" id="4.10.240.10">
    <property type="entry name" value="Zn(2)-C6 fungal-type DNA-binding domain"/>
    <property type="match status" value="1"/>
</dbReference>
<feature type="domain" description="Zn(2)-C6 fungal-type" evidence="7">
    <location>
        <begin position="12"/>
        <end position="45"/>
    </location>
</feature>
<dbReference type="GO" id="GO:0000435">
    <property type="term" value="P:positive regulation of transcription from RNA polymerase II promoter by galactose"/>
    <property type="evidence" value="ECO:0007669"/>
    <property type="project" value="TreeGrafter"/>
</dbReference>
<dbReference type="AlphaFoldDB" id="A0A0F9XFW9"/>
<evidence type="ECO:0000313" key="8">
    <source>
        <dbReference type="EMBL" id="KKP03430.1"/>
    </source>
</evidence>
<dbReference type="PANTHER" id="PTHR47424">
    <property type="entry name" value="REGULATORY PROTEIN GAL4"/>
    <property type="match status" value="1"/>
</dbReference>
<proteinExistence type="predicted"/>
<evidence type="ECO:0000256" key="2">
    <source>
        <dbReference type="ARBA" id="ARBA00023015"/>
    </source>
</evidence>
<dbReference type="OrthoDB" id="424974at2759"/>
<dbReference type="SUPFAM" id="SSF57701">
    <property type="entry name" value="Zn2/Cys6 DNA-binding domain"/>
    <property type="match status" value="1"/>
</dbReference>
<evidence type="ECO:0000313" key="9">
    <source>
        <dbReference type="Proteomes" id="UP000034112"/>
    </source>
</evidence>
<dbReference type="InterPro" id="IPR001138">
    <property type="entry name" value="Zn2Cys6_DnaBD"/>
</dbReference>
<dbReference type="GO" id="GO:0005634">
    <property type="term" value="C:nucleus"/>
    <property type="evidence" value="ECO:0007669"/>
    <property type="project" value="TreeGrafter"/>
</dbReference>
<dbReference type="GO" id="GO:0000981">
    <property type="term" value="F:DNA-binding transcription factor activity, RNA polymerase II-specific"/>
    <property type="evidence" value="ECO:0007669"/>
    <property type="project" value="InterPro"/>
</dbReference>